<dbReference type="Pfam" id="PF07690">
    <property type="entry name" value="MFS_1"/>
    <property type="match status" value="1"/>
</dbReference>
<accession>A0AAV2YL56</accession>
<name>A0AAV2YL56_9STRA</name>
<dbReference type="PROSITE" id="PS00411">
    <property type="entry name" value="KINESIN_MOTOR_1"/>
    <property type="match status" value="1"/>
</dbReference>
<feature type="transmembrane region" description="Helical" evidence="13">
    <location>
        <begin position="1078"/>
        <end position="1106"/>
    </location>
</feature>
<dbReference type="GO" id="GO:0008017">
    <property type="term" value="F:microtubule binding"/>
    <property type="evidence" value="ECO:0007669"/>
    <property type="project" value="InterPro"/>
</dbReference>
<comment type="similarity">
    <text evidence="9">Belongs to the TRAFAC class myosin-kinesin ATPase superfamily. Kinesin family. KIN-5/BimC subfamily.</text>
</comment>
<keyword evidence="11" id="KW-0175">Coiled coil</keyword>
<keyword evidence="4" id="KW-0493">Microtubule</keyword>
<reference evidence="16" key="1">
    <citation type="submission" date="2022-11" db="EMBL/GenBank/DDBJ databases">
        <authorList>
            <person name="Morgan W.R."/>
            <person name="Tartar A."/>
        </authorList>
    </citation>
    <scope>NUCLEOTIDE SEQUENCE</scope>
    <source>
        <strain evidence="16">ARSEF 373</strain>
    </source>
</reference>
<feature type="non-terminal residue" evidence="16">
    <location>
        <position position="1"/>
    </location>
</feature>
<dbReference type="SMART" id="SM00129">
    <property type="entry name" value="KISc"/>
    <property type="match status" value="1"/>
</dbReference>
<dbReference type="GO" id="GO:0015291">
    <property type="term" value="F:secondary active transmembrane transporter activity"/>
    <property type="evidence" value="ECO:0007669"/>
    <property type="project" value="UniProtKB-ARBA"/>
</dbReference>
<feature type="transmembrane region" description="Helical" evidence="13">
    <location>
        <begin position="1397"/>
        <end position="1417"/>
    </location>
</feature>
<dbReference type="InterPro" id="IPR020846">
    <property type="entry name" value="MFS_dom"/>
</dbReference>
<dbReference type="InterPro" id="IPR019821">
    <property type="entry name" value="Kinesin_motor_CS"/>
</dbReference>
<dbReference type="InterPro" id="IPR036259">
    <property type="entry name" value="MFS_trans_sf"/>
</dbReference>
<keyword evidence="3" id="KW-0963">Cytoplasm</keyword>
<proteinExistence type="inferred from homology"/>
<feature type="domain" description="Major facilitator superfamily (MFS) profile" evidence="15">
    <location>
        <begin position="1003"/>
        <end position="1421"/>
    </location>
</feature>
<evidence type="ECO:0000259" key="14">
    <source>
        <dbReference type="PROSITE" id="PS50067"/>
    </source>
</evidence>
<reference evidence="16" key="2">
    <citation type="journal article" date="2023" name="Microbiol Resour">
        <title>Decontamination and Annotation of the Draft Genome Sequence of the Oomycete Lagenidium giganteum ARSEF 373.</title>
        <authorList>
            <person name="Morgan W.R."/>
            <person name="Tartar A."/>
        </authorList>
    </citation>
    <scope>NUCLEOTIDE SEQUENCE</scope>
    <source>
        <strain evidence="16">ARSEF 373</strain>
    </source>
</reference>
<dbReference type="Gene3D" id="3.40.850.10">
    <property type="entry name" value="Kinesin motor domain"/>
    <property type="match status" value="1"/>
</dbReference>
<dbReference type="InterPro" id="IPR047241">
    <property type="entry name" value="KIF11-like_kin_motor_dom"/>
</dbReference>
<dbReference type="EMBL" id="DAKRPA010000245">
    <property type="protein sequence ID" value="DAZ94548.1"/>
    <property type="molecule type" value="Genomic_DNA"/>
</dbReference>
<feature type="transmembrane region" description="Helical" evidence="13">
    <location>
        <begin position="1235"/>
        <end position="1255"/>
    </location>
</feature>
<feature type="compositionally biased region" description="Polar residues" evidence="12">
    <location>
        <begin position="968"/>
        <end position="979"/>
    </location>
</feature>
<dbReference type="GO" id="GO:0051231">
    <property type="term" value="P:spindle elongation"/>
    <property type="evidence" value="ECO:0007669"/>
    <property type="project" value="TreeGrafter"/>
</dbReference>
<evidence type="ECO:0000256" key="6">
    <source>
        <dbReference type="ARBA" id="ARBA00022840"/>
    </source>
</evidence>
<feature type="domain" description="Kinesin motor" evidence="14">
    <location>
        <begin position="5"/>
        <end position="329"/>
    </location>
</feature>
<keyword evidence="7 10" id="KW-0505">Motor protein</keyword>
<evidence type="ECO:0000256" key="7">
    <source>
        <dbReference type="ARBA" id="ARBA00023175"/>
    </source>
</evidence>
<keyword evidence="13" id="KW-0812">Transmembrane</keyword>
<dbReference type="Proteomes" id="UP001146120">
    <property type="component" value="Unassembled WGS sequence"/>
</dbReference>
<dbReference type="GO" id="GO:0007018">
    <property type="term" value="P:microtubule-based movement"/>
    <property type="evidence" value="ECO:0007669"/>
    <property type="project" value="InterPro"/>
</dbReference>
<dbReference type="PROSITE" id="PS50850">
    <property type="entry name" value="MFS"/>
    <property type="match status" value="1"/>
</dbReference>
<evidence type="ECO:0000256" key="11">
    <source>
        <dbReference type="SAM" id="Coils"/>
    </source>
</evidence>
<dbReference type="CDD" id="cd01364">
    <property type="entry name" value="KISc_BimC_Eg5"/>
    <property type="match status" value="1"/>
</dbReference>
<protein>
    <recommendedName>
        <fullName evidence="18">Kinesin-like protein</fullName>
    </recommendedName>
</protein>
<organism evidence="16 17">
    <name type="scientific">Lagenidium giganteum</name>
    <dbReference type="NCBI Taxonomy" id="4803"/>
    <lineage>
        <taxon>Eukaryota</taxon>
        <taxon>Sar</taxon>
        <taxon>Stramenopiles</taxon>
        <taxon>Oomycota</taxon>
        <taxon>Peronosporomycetes</taxon>
        <taxon>Pythiales</taxon>
        <taxon>Pythiaceae</taxon>
    </lineage>
</organism>
<feature type="transmembrane region" description="Helical" evidence="13">
    <location>
        <begin position="1366"/>
        <end position="1385"/>
    </location>
</feature>
<keyword evidence="8" id="KW-0206">Cytoskeleton</keyword>
<keyword evidence="17" id="KW-1185">Reference proteome</keyword>
<dbReference type="GO" id="GO:0090307">
    <property type="term" value="P:mitotic spindle assembly"/>
    <property type="evidence" value="ECO:0007669"/>
    <property type="project" value="TreeGrafter"/>
</dbReference>
<dbReference type="GO" id="GO:0008574">
    <property type="term" value="F:plus-end-directed microtubule motor activity"/>
    <property type="evidence" value="ECO:0007669"/>
    <property type="project" value="TreeGrafter"/>
</dbReference>
<evidence type="ECO:0000256" key="12">
    <source>
        <dbReference type="SAM" id="MobiDB-lite"/>
    </source>
</evidence>
<evidence type="ECO:0000313" key="17">
    <source>
        <dbReference type="Proteomes" id="UP001146120"/>
    </source>
</evidence>
<dbReference type="InterPro" id="IPR047149">
    <property type="entry name" value="KIF11-like"/>
</dbReference>
<dbReference type="InterPro" id="IPR036961">
    <property type="entry name" value="Kinesin_motor_dom_sf"/>
</dbReference>
<feature type="coiled-coil region" evidence="11">
    <location>
        <begin position="345"/>
        <end position="472"/>
    </location>
</feature>
<keyword evidence="6 10" id="KW-0067">ATP-binding</keyword>
<dbReference type="PANTHER" id="PTHR47970">
    <property type="entry name" value="KINESIN-LIKE PROTEIN KIF11"/>
    <property type="match status" value="1"/>
</dbReference>
<dbReference type="SUPFAM" id="SSF52540">
    <property type="entry name" value="P-loop containing nucleoside triphosphate hydrolases"/>
    <property type="match status" value="1"/>
</dbReference>
<dbReference type="InterPro" id="IPR044777">
    <property type="entry name" value="SLC17A9-like"/>
</dbReference>
<evidence type="ECO:0000256" key="3">
    <source>
        <dbReference type="ARBA" id="ARBA00022490"/>
    </source>
</evidence>
<evidence type="ECO:0000256" key="1">
    <source>
        <dbReference type="ARBA" id="ARBA00004141"/>
    </source>
</evidence>
<feature type="binding site" evidence="10">
    <location>
        <begin position="85"/>
        <end position="92"/>
    </location>
    <ligand>
        <name>ATP</name>
        <dbReference type="ChEBI" id="CHEBI:30616"/>
    </ligand>
</feature>
<feature type="transmembrane region" description="Helical" evidence="13">
    <location>
        <begin position="1138"/>
        <end position="1159"/>
    </location>
</feature>
<feature type="region of interest" description="Disordered" evidence="12">
    <location>
        <begin position="914"/>
        <end position="979"/>
    </location>
</feature>
<feature type="transmembrane region" description="Helical" evidence="13">
    <location>
        <begin position="1165"/>
        <end position="1188"/>
    </location>
</feature>
<dbReference type="GO" id="GO:0016020">
    <property type="term" value="C:membrane"/>
    <property type="evidence" value="ECO:0007669"/>
    <property type="project" value="UniProtKB-SubCell"/>
</dbReference>
<dbReference type="InterPro" id="IPR027417">
    <property type="entry name" value="P-loop_NTPase"/>
</dbReference>
<feature type="transmembrane region" description="Helical" evidence="13">
    <location>
        <begin position="1333"/>
        <end position="1354"/>
    </location>
</feature>
<evidence type="ECO:0000256" key="8">
    <source>
        <dbReference type="ARBA" id="ARBA00023212"/>
    </source>
</evidence>
<evidence type="ECO:0000256" key="5">
    <source>
        <dbReference type="ARBA" id="ARBA00022741"/>
    </source>
</evidence>
<feature type="transmembrane region" description="Helical" evidence="13">
    <location>
        <begin position="1275"/>
        <end position="1296"/>
    </location>
</feature>
<evidence type="ECO:0000256" key="9">
    <source>
        <dbReference type="ARBA" id="ARBA00034704"/>
    </source>
</evidence>
<keyword evidence="13" id="KW-1133">Transmembrane helix</keyword>
<dbReference type="InterPro" id="IPR001752">
    <property type="entry name" value="Kinesin_motor_dom"/>
</dbReference>
<evidence type="ECO:0000313" key="16">
    <source>
        <dbReference type="EMBL" id="DAZ94548.1"/>
    </source>
</evidence>
<evidence type="ECO:0000256" key="4">
    <source>
        <dbReference type="ARBA" id="ARBA00022701"/>
    </source>
</evidence>
<gene>
    <name evidence="16" type="ORF">N0F65_002200</name>
</gene>
<feature type="transmembrane region" description="Helical" evidence="13">
    <location>
        <begin position="1112"/>
        <end position="1131"/>
    </location>
</feature>
<sequence length="1442" mass="159524">AADAHVQVAVRCRPLNEREKEAGRPPILQCKPNTNEISINLKRKTYGFDKVFGQYSTQKDVFRASVKPAVDEALAGYNCTVFAYGQTGTGKTYTMQGDLSPEKEGAGIIPRSVRYIFDSLQSTQQEYSVKVSFLQLYNEELKDLLAPDANKKLRLMEDVKRGGIYCQNLLEVTTTTASHVFQLLETGVKNRITSETLMNENSSRSHSIFTIRIHSKESNTAGEDLLKIGQLNLVDLAGSECVGRSGARNIRAREAGNINQSLLTLGRVITALVDNHPHVPYRDSKLTRLLQESLGGRAKTTIIATLAPCADSIDETMSTLDYAYRARSIKNKPEVNQKMTKHALLKEYGSEIESLRTALQAARQKDGIYLPPAQFTEMQERLAGQAVQLSELEDELESRTKAVKELEDAMEVKTQEMEELQEKNAKVEAKLGETTEQLEQTQQELESTTSQLRKTEDELEKYKQNEHVLLRNGAKAKSLFLESERRIEQLLAKIERSQSVAQANNELAASYSNQTFDQIDEYRNRLKVHQEKQESMFQEVVGSVDQLKEAHDSELAKAIELLGEVSALVDANKEQRASLMDEEIELRKQQQTSMGDLIVSRGETNSTKLRDLIQLSQQHAAKAALELEASRERYLLFQKDILCTVAQSRVEMEKFTAAQETQLQSLQASVAKAVADQVTEIANTKAQLMNEIASANAAQDAHVDQFKTMLEDFFSTMKAKQAEHSKKHQQLIESSAESHCSSLRNVGTVVDGELASTTKRTGEWKTHNNQATAEMETRLVDFSEAMKSLTSNGIERGNNHAQERTLALEQVLLDESNHQNAVTKMLEEQRTAANELFRRRSANENEYAAHHAQLSNNLAQGCASRRTLLDSSTSTMKRKLSVAASTSLEMVKEGDMESQNQRTELEQYLKKRKLDDATGNTPQKQAVDFPLFEPTSLAPVRRRTSSTASRESSQSTQSSSSGSDENVADSSVSAVPTSSLVPPKRYRALSNSSLPLSDSTNHSNVVAPTGRQRHLMAVLCLCVTVVCYADRTNIGIAIPAFVHEKDEQGRVLSSFFYGYLITQVLGSLVASKIGAKRVLIAGVLCWTLFDLSTILVYKCATCLFLARAGMGLGEGIVFPCLHQIAAAWFPLHERSRSMALVSSGNDLGTILALVLSPVIMGAWGWQYIFVVFGCLSVCWIIMFAILAASTPGEHPRITPDERQFISRHTRTTTAHDHDSMRSLNWRVLLLSRPAWGVYVAHFCFNYSWYVLLGWVPQYFSDKLHVNLHTDAYLAAIPYVCGYLGVLVFGVLGDHLVAQGVRVVSVRRLMNAVAFFASAVFLFLLRYASSATTAVGLLSLTLFCGRACVGGFQISMIDIAPHHAGHVMGVSNTIATIPGIVGNVVTGHILHSSGDWDFIFAIASTILALGGVVFHICACDRDIYPSASVDEKGLVQVGDRAAV</sequence>
<evidence type="ECO:0008006" key="18">
    <source>
        <dbReference type="Google" id="ProtNLM"/>
    </source>
</evidence>
<dbReference type="FunFam" id="1.20.1250.20:FF:000532">
    <property type="entry name" value="SLC (SoLute Carrier) homolog"/>
    <property type="match status" value="1"/>
</dbReference>
<evidence type="ECO:0000256" key="13">
    <source>
        <dbReference type="SAM" id="Phobius"/>
    </source>
</evidence>
<evidence type="ECO:0000259" key="15">
    <source>
        <dbReference type="PROSITE" id="PS50850"/>
    </source>
</evidence>
<feature type="transmembrane region" description="Helical" evidence="13">
    <location>
        <begin position="1051"/>
        <end position="1071"/>
    </location>
</feature>
<dbReference type="PROSITE" id="PS50067">
    <property type="entry name" value="KINESIN_MOTOR_2"/>
    <property type="match status" value="1"/>
</dbReference>
<dbReference type="SUPFAM" id="SSF103473">
    <property type="entry name" value="MFS general substrate transporter"/>
    <property type="match status" value="1"/>
</dbReference>
<comment type="caution">
    <text evidence="16">The sequence shown here is derived from an EMBL/GenBank/DDBJ whole genome shotgun (WGS) entry which is preliminary data.</text>
</comment>
<dbReference type="CDD" id="cd17380">
    <property type="entry name" value="MFS_SLC17A9_like"/>
    <property type="match status" value="1"/>
</dbReference>
<dbReference type="PRINTS" id="PR00380">
    <property type="entry name" value="KINESINHEAVY"/>
</dbReference>
<keyword evidence="5 10" id="KW-0547">Nucleotide-binding</keyword>
<dbReference type="Gene3D" id="1.20.1250.20">
    <property type="entry name" value="MFS general substrate transporter like domains"/>
    <property type="match status" value="2"/>
</dbReference>
<evidence type="ECO:0000256" key="10">
    <source>
        <dbReference type="PROSITE-ProRule" id="PRU00283"/>
    </source>
</evidence>
<dbReference type="Pfam" id="PF00225">
    <property type="entry name" value="Kinesin"/>
    <property type="match status" value="1"/>
</dbReference>
<dbReference type="GO" id="GO:0072686">
    <property type="term" value="C:mitotic spindle"/>
    <property type="evidence" value="ECO:0007669"/>
    <property type="project" value="TreeGrafter"/>
</dbReference>
<feature type="compositionally biased region" description="Low complexity" evidence="12">
    <location>
        <begin position="945"/>
        <end position="963"/>
    </location>
</feature>
<evidence type="ECO:0000256" key="2">
    <source>
        <dbReference type="ARBA" id="ARBA00004245"/>
    </source>
</evidence>
<dbReference type="PANTHER" id="PTHR47970:SF12">
    <property type="entry name" value="KINESIN FAMILY MEMBER 11"/>
    <property type="match status" value="1"/>
</dbReference>
<feature type="transmembrane region" description="Helical" evidence="13">
    <location>
        <begin position="1308"/>
        <end position="1327"/>
    </location>
</feature>
<dbReference type="InterPro" id="IPR011701">
    <property type="entry name" value="MFS"/>
</dbReference>
<dbReference type="GO" id="GO:0005876">
    <property type="term" value="C:spindle microtubule"/>
    <property type="evidence" value="ECO:0007669"/>
    <property type="project" value="TreeGrafter"/>
</dbReference>
<dbReference type="FunFam" id="3.40.850.10:FF:000019">
    <property type="entry name" value="Kinesin-like protein KIN-5D"/>
    <property type="match status" value="1"/>
</dbReference>
<dbReference type="GO" id="GO:0005524">
    <property type="term" value="F:ATP binding"/>
    <property type="evidence" value="ECO:0007669"/>
    <property type="project" value="UniProtKB-UniRule"/>
</dbReference>
<keyword evidence="13" id="KW-0472">Membrane</keyword>
<comment type="subcellular location">
    <subcellularLocation>
        <location evidence="2">Cytoplasm</location>
        <location evidence="2">Cytoskeleton</location>
    </subcellularLocation>
    <subcellularLocation>
        <location evidence="1">Membrane</location>
        <topology evidence="1">Multi-pass membrane protein</topology>
    </subcellularLocation>
</comment>